<comment type="caution">
    <text evidence="1">The sequence shown here is derived from an EMBL/GenBank/DDBJ whole genome shotgun (WGS) entry which is preliminary data.</text>
</comment>
<keyword evidence="2" id="KW-1185">Reference proteome</keyword>
<proteinExistence type="predicted"/>
<dbReference type="EMBL" id="CM047902">
    <property type="protein sequence ID" value="KAJ0096060.1"/>
    <property type="molecule type" value="Genomic_DNA"/>
</dbReference>
<name>A0ACC1BAP3_9ROSI</name>
<evidence type="ECO:0000313" key="1">
    <source>
        <dbReference type="EMBL" id="KAJ0096060.1"/>
    </source>
</evidence>
<dbReference type="Proteomes" id="UP001164250">
    <property type="component" value="Chromosome 6"/>
</dbReference>
<gene>
    <name evidence="1" type="ORF">Patl1_16442</name>
</gene>
<evidence type="ECO:0000313" key="2">
    <source>
        <dbReference type="Proteomes" id="UP001164250"/>
    </source>
</evidence>
<sequence length="208" mass="23703">MIGLMPGCSRISISYCSQAHLLDRMAGKNRLLHDSDAFRGFREGPLPVLSRGPGPMPVHPAALEEELEIQQREMHRIISDNRNIIDDNTHLQMELTAAKDEIHRLGQIIPKLHADKDAEAWELIDRGLKLEAELRTAQSLKVEVVQLRDEVQILNALRQQLTTQVRGLMQDINRSQAENKQRISMRTDIIGIRTELDEARFEIGRCFG</sequence>
<protein>
    <submittedName>
        <fullName evidence="1">Uncharacterized protein</fullName>
    </submittedName>
</protein>
<reference evidence="2" key="1">
    <citation type="journal article" date="2023" name="G3 (Bethesda)">
        <title>Genome assembly and association tests identify interacting loci associated with vigor, precocity, and sex in interspecific pistachio rootstocks.</title>
        <authorList>
            <person name="Palmer W."/>
            <person name="Jacygrad E."/>
            <person name="Sagayaradj S."/>
            <person name="Cavanaugh K."/>
            <person name="Han R."/>
            <person name="Bertier L."/>
            <person name="Beede B."/>
            <person name="Kafkas S."/>
            <person name="Golino D."/>
            <person name="Preece J."/>
            <person name="Michelmore R."/>
        </authorList>
    </citation>
    <scope>NUCLEOTIDE SEQUENCE [LARGE SCALE GENOMIC DNA]</scope>
</reference>
<accession>A0ACC1BAP3</accession>
<organism evidence="1 2">
    <name type="scientific">Pistacia atlantica</name>
    <dbReference type="NCBI Taxonomy" id="434234"/>
    <lineage>
        <taxon>Eukaryota</taxon>
        <taxon>Viridiplantae</taxon>
        <taxon>Streptophyta</taxon>
        <taxon>Embryophyta</taxon>
        <taxon>Tracheophyta</taxon>
        <taxon>Spermatophyta</taxon>
        <taxon>Magnoliopsida</taxon>
        <taxon>eudicotyledons</taxon>
        <taxon>Gunneridae</taxon>
        <taxon>Pentapetalae</taxon>
        <taxon>rosids</taxon>
        <taxon>malvids</taxon>
        <taxon>Sapindales</taxon>
        <taxon>Anacardiaceae</taxon>
        <taxon>Pistacia</taxon>
    </lineage>
</organism>